<feature type="non-terminal residue" evidence="3">
    <location>
        <position position="67"/>
    </location>
</feature>
<evidence type="ECO:0000313" key="4">
    <source>
        <dbReference type="Proteomes" id="UP000237000"/>
    </source>
</evidence>
<evidence type="ECO:0000259" key="2">
    <source>
        <dbReference type="Pfam" id="PF14244"/>
    </source>
</evidence>
<dbReference type="Proteomes" id="UP000237000">
    <property type="component" value="Unassembled WGS sequence"/>
</dbReference>
<protein>
    <recommendedName>
        <fullName evidence="2">Retrotransposon Copia-like N-terminal domain-containing protein</fullName>
    </recommendedName>
</protein>
<dbReference type="InterPro" id="IPR029472">
    <property type="entry name" value="Copia-like_N"/>
</dbReference>
<reference evidence="4" key="1">
    <citation type="submission" date="2016-06" db="EMBL/GenBank/DDBJ databases">
        <title>Parallel loss of symbiosis genes in relatives of nitrogen-fixing non-legume Parasponia.</title>
        <authorList>
            <person name="Van Velzen R."/>
            <person name="Holmer R."/>
            <person name="Bu F."/>
            <person name="Rutten L."/>
            <person name="Van Zeijl A."/>
            <person name="Liu W."/>
            <person name="Santuari L."/>
            <person name="Cao Q."/>
            <person name="Sharma T."/>
            <person name="Shen D."/>
            <person name="Roswanjaya Y."/>
            <person name="Wardhani T."/>
            <person name="Kalhor M.S."/>
            <person name="Jansen J."/>
            <person name="Van den Hoogen J."/>
            <person name="Gungor B."/>
            <person name="Hartog M."/>
            <person name="Hontelez J."/>
            <person name="Verver J."/>
            <person name="Yang W.-C."/>
            <person name="Schijlen E."/>
            <person name="Repin R."/>
            <person name="Schilthuizen M."/>
            <person name="Schranz E."/>
            <person name="Heidstra R."/>
            <person name="Miyata K."/>
            <person name="Fedorova E."/>
            <person name="Kohlen W."/>
            <person name="Bisseling T."/>
            <person name="Smit S."/>
            <person name="Geurts R."/>
        </authorList>
    </citation>
    <scope>NUCLEOTIDE SEQUENCE [LARGE SCALE GENOMIC DNA]</scope>
    <source>
        <strain evidence="4">cv. RG33-2</strain>
    </source>
</reference>
<name>A0A2P5F3B8_TREOI</name>
<evidence type="ECO:0000256" key="1">
    <source>
        <dbReference type="SAM" id="MobiDB-lite"/>
    </source>
</evidence>
<accession>A0A2P5F3B8</accession>
<proteinExistence type="predicted"/>
<dbReference type="EMBL" id="JXTC01000067">
    <property type="protein sequence ID" value="PON92262.1"/>
    <property type="molecule type" value="Genomic_DNA"/>
</dbReference>
<feature type="region of interest" description="Disordered" evidence="1">
    <location>
        <begin position="1"/>
        <end position="28"/>
    </location>
</feature>
<sequence length="67" mass="7327">MGDSYKQALTGVTRDGKNEGSVDSSASQSLTVNSATSFDNSSFQITSFKLNGKNFFQWSRSVQIVIR</sequence>
<organism evidence="3 4">
    <name type="scientific">Trema orientale</name>
    <name type="common">Charcoal tree</name>
    <name type="synonym">Celtis orientalis</name>
    <dbReference type="NCBI Taxonomy" id="63057"/>
    <lineage>
        <taxon>Eukaryota</taxon>
        <taxon>Viridiplantae</taxon>
        <taxon>Streptophyta</taxon>
        <taxon>Embryophyta</taxon>
        <taxon>Tracheophyta</taxon>
        <taxon>Spermatophyta</taxon>
        <taxon>Magnoliopsida</taxon>
        <taxon>eudicotyledons</taxon>
        <taxon>Gunneridae</taxon>
        <taxon>Pentapetalae</taxon>
        <taxon>rosids</taxon>
        <taxon>fabids</taxon>
        <taxon>Rosales</taxon>
        <taxon>Cannabaceae</taxon>
        <taxon>Trema</taxon>
    </lineage>
</organism>
<evidence type="ECO:0000313" key="3">
    <source>
        <dbReference type="EMBL" id="PON92262.1"/>
    </source>
</evidence>
<keyword evidence="4" id="KW-1185">Reference proteome</keyword>
<dbReference type="AlphaFoldDB" id="A0A2P5F3B8"/>
<comment type="caution">
    <text evidence="3">The sequence shown here is derived from an EMBL/GenBank/DDBJ whole genome shotgun (WGS) entry which is preliminary data.</text>
</comment>
<gene>
    <name evidence="3" type="ORF">TorRG33x02_118910</name>
</gene>
<dbReference type="InParanoid" id="A0A2P5F3B8"/>
<feature type="domain" description="Retrotransposon Copia-like N-terminal" evidence="2">
    <location>
        <begin position="37"/>
        <end position="63"/>
    </location>
</feature>
<dbReference type="Pfam" id="PF14244">
    <property type="entry name" value="Retrotran_gag_3"/>
    <property type="match status" value="1"/>
</dbReference>